<evidence type="ECO:0000313" key="2">
    <source>
        <dbReference type="Proteomes" id="UP001144805"/>
    </source>
</evidence>
<sequence>MSNGTRKANYSNQPVCFAFVDDTTDMEPYPHIHAVCCVRSSLVQPFENWLLGCHEVPTQTADARQAWKSLNADEIQVEKIRPSRSDLAKAVSYASKFHDRLPNQDAGEELMRSFPEKHSPHPNRNRMANVTLNIRPGMVR</sequence>
<keyword evidence="2" id="KW-1185">Reference proteome</keyword>
<dbReference type="Proteomes" id="UP001144805">
    <property type="component" value="Unassembled WGS sequence"/>
</dbReference>
<organism evidence="1 2">
    <name type="scientific">Kaistia nematophila</name>
    <dbReference type="NCBI Taxonomy" id="2994654"/>
    <lineage>
        <taxon>Bacteria</taxon>
        <taxon>Pseudomonadati</taxon>
        <taxon>Pseudomonadota</taxon>
        <taxon>Alphaproteobacteria</taxon>
        <taxon>Hyphomicrobiales</taxon>
        <taxon>Kaistiaceae</taxon>
        <taxon>Kaistia</taxon>
    </lineage>
</organism>
<protein>
    <submittedName>
        <fullName evidence="1">Uncharacterized protein</fullName>
    </submittedName>
</protein>
<name>A0A9X3E5Q5_9HYPH</name>
<gene>
    <name evidence="1" type="ORF">OSH07_24120</name>
</gene>
<comment type="caution">
    <text evidence="1">The sequence shown here is derived from an EMBL/GenBank/DDBJ whole genome shotgun (WGS) entry which is preliminary data.</text>
</comment>
<accession>A0A9X3E5Q5</accession>
<dbReference type="AlphaFoldDB" id="A0A9X3E5Q5"/>
<dbReference type="RefSeq" id="WP_266341273.1">
    <property type="nucleotide sequence ID" value="NZ_JAPKNK010000018.1"/>
</dbReference>
<reference evidence="1" key="1">
    <citation type="submission" date="2022-11" db="EMBL/GenBank/DDBJ databases">
        <title>Biodiversity and phylogenetic relationships of bacteria.</title>
        <authorList>
            <person name="Machado R.A.R."/>
            <person name="Bhat A."/>
            <person name="Loulou A."/>
            <person name="Kallel S."/>
        </authorList>
    </citation>
    <scope>NUCLEOTIDE SEQUENCE</scope>
    <source>
        <strain evidence="1">K-TC2</strain>
    </source>
</reference>
<dbReference type="EMBL" id="JAPKNK010000018">
    <property type="protein sequence ID" value="MCX5572310.1"/>
    <property type="molecule type" value="Genomic_DNA"/>
</dbReference>
<proteinExistence type="predicted"/>
<evidence type="ECO:0000313" key="1">
    <source>
        <dbReference type="EMBL" id="MCX5572310.1"/>
    </source>
</evidence>